<dbReference type="EMBL" id="PDJC01000001">
    <property type="protein sequence ID" value="PFG17097.1"/>
    <property type="molecule type" value="Genomic_DNA"/>
</dbReference>
<evidence type="ECO:0008006" key="3">
    <source>
        <dbReference type="Google" id="ProtNLM"/>
    </source>
</evidence>
<proteinExistence type="predicted"/>
<accession>A0A2A9CRM3</accession>
<comment type="caution">
    <text evidence="1">The sequence shown here is derived from an EMBL/GenBank/DDBJ whole genome shotgun (WGS) entry which is preliminary data.</text>
</comment>
<dbReference type="AlphaFoldDB" id="A0A2A9CRM3"/>
<name>A0A2A9CRM3_9ACTN</name>
<keyword evidence="2" id="KW-1185">Reference proteome</keyword>
<sequence>MDIVVNLSATDQGADRMNVDSAASPATWPTDHGYVAKATPRPGNGWLVNVHAFDPDAPDHTRLVGATEAPTLERLEERAWDFVHQIDDSSEVRIVAAPDVGDDLMTRVIGAWKAMADAKEAEAAAARQVREVVRELRTLGLSLADIAFLTHVSRGRVSQLLI</sequence>
<evidence type="ECO:0000313" key="2">
    <source>
        <dbReference type="Proteomes" id="UP000226079"/>
    </source>
</evidence>
<dbReference type="Proteomes" id="UP000226079">
    <property type="component" value="Unassembled WGS sequence"/>
</dbReference>
<reference evidence="1 2" key="1">
    <citation type="submission" date="2017-10" db="EMBL/GenBank/DDBJ databases">
        <title>Sequencing the genomes of 1000 actinobacteria strains.</title>
        <authorList>
            <person name="Klenk H.-P."/>
        </authorList>
    </citation>
    <scope>NUCLEOTIDE SEQUENCE [LARGE SCALE GENOMIC DNA]</scope>
    <source>
        <strain evidence="1 2">DSM 15597</strain>
    </source>
</reference>
<organism evidence="1 2">
    <name type="scientific">Propionicimonas paludicola</name>
    <dbReference type="NCBI Taxonomy" id="185243"/>
    <lineage>
        <taxon>Bacteria</taxon>
        <taxon>Bacillati</taxon>
        <taxon>Actinomycetota</taxon>
        <taxon>Actinomycetes</taxon>
        <taxon>Propionibacteriales</taxon>
        <taxon>Nocardioidaceae</taxon>
        <taxon>Propionicimonas</taxon>
    </lineage>
</organism>
<evidence type="ECO:0000313" key="1">
    <source>
        <dbReference type="EMBL" id="PFG17097.1"/>
    </source>
</evidence>
<gene>
    <name evidence="1" type="ORF">ATK74_1658</name>
</gene>
<protein>
    <recommendedName>
        <fullName evidence="3">Sigma-70-like protein</fullName>
    </recommendedName>
</protein>